<dbReference type="Proteomes" id="UP000494106">
    <property type="component" value="Unassembled WGS sequence"/>
</dbReference>
<evidence type="ECO:0000313" key="4">
    <source>
        <dbReference type="Proteomes" id="UP000494256"/>
    </source>
</evidence>
<dbReference type="EMBL" id="CADEBD010000327">
    <property type="protein sequence ID" value="CAB3245976.1"/>
    <property type="molecule type" value="Genomic_DNA"/>
</dbReference>
<sequence length="174" mass="19588">MTKLLATASAVGFILSSPIDNVQGSAQSEVPPGVYYIEELDEHKDAYMKMVSMRNGKRIELSPADHLCHNAHAECVKTVSSTDLVCTHHARYGLVNFPSFCEIRFQNCLVKSREVNSGKKSEYGKFYYNGQRQGCEYYVEKTNTVPDAIKQYFSEDTNKDLNTYIAKGSGKKKH</sequence>
<evidence type="ECO:0000313" key="2">
    <source>
        <dbReference type="EMBL" id="CAB3245976.1"/>
    </source>
</evidence>
<protein>
    <submittedName>
        <fullName evidence="1">Uncharacterized protein</fullName>
    </submittedName>
</protein>
<organism evidence="1 3">
    <name type="scientific">Arctia plantaginis</name>
    <name type="common">Wood tiger moth</name>
    <name type="synonym">Phalaena plantaginis</name>
    <dbReference type="NCBI Taxonomy" id="874455"/>
    <lineage>
        <taxon>Eukaryota</taxon>
        <taxon>Metazoa</taxon>
        <taxon>Ecdysozoa</taxon>
        <taxon>Arthropoda</taxon>
        <taxon>Hexapoda</taxon>
        <taxon>Insecta</taxon>
        <taxon>Pterygota</taxon>
        <taxon>Neoptera</taxon>
        <taxon>Endopterygota</taxon>
        <taxon>Lepidoptera</taxon>
        <taxon>Glossata</taxon>
        <taxon>Ditrysia</taxon>
        <taxon>Noctuoidea</taxon>
        <taxon>Erebidae</taxon>
        <taxon>Arctiinae</taxon>
        <taxon>Arctia</taxon>
    </lineage>
</organism>
<evidence type="ECO:0000313" key="1">
    <source>
        <dbReference type="EMBL" id="CAB3220207.1"/>
    </source>
</evidence>
<name>A0A8S0YM32_ARCPL</name>
<dbReference type="Proteomes" id="UP000494256">
    <property type="component" value="Unassembled WGS sequence"/>
</dbReference>
<proteinExistence type="predicted"/>
<keyword evidence="3" id="KW-1185">Reference proteome</keyword>
<dbReference type="EMBL" id="CADEBC010000045">
    <property type="protein sequence ID" value="CAB3220207.1"/>
    <property type="molecule type" value="Genomic_DNA"/>
</dbReference>
<reference evidence="3 4" key="1">
    <citation type="submission" date="2020-04" db="EMBL/GenBank/DDBJ databases">
        <authorList>
            <person name="Wallbank WR R."/>
            <person name="Pardo Diaz C."/>
            <person name="Kozak K."/>
            <person name="Martin S."/>
            <person name="Jiggins C."/>
            <person name="Moest M."/>
            <person name="Warren A I."/>
            <person name="Byers J.R.P. K."/>
            <person name="Montejo-Kovacevich G."/>
            <person name="Yen C E."/>
        </authorList>
    </citation>
    <scope>NUCLEOTIDE SEQUENCE [LARGE SCALE GENOMIC DNA]</scope>
</reference>
<evidence type="ECO:0000313" key="3">
    <source>
        <dbReference type="Proteomes" id="UP000494106"/>
    </source>
</evidence>
<dbReference type="OrthoDB" id="7387457at2759"/>
<accession>A0A8S0YM32</accession>
<dbReference type="AlphaFoldDB" id="A0A8S0YM32"/>
<comment type="caution">
    <text evidence="1">The sequence shown here is derived from an EMBL/GenBank/DDBJ whole genome shotgun (WGS) entry which is preliminary data.</text>
</comment>
<gene>
    <name evidence="2" type="ORF">APLA_LOCUS11321</name>
    <name evidence="1" type="ORF">APLA_LOCUS186</name>
</gene>